<dbReference type="GO" id="GO:0006813">
    <property type="term" value="P:potassium ion transport"/>
    <property type="evidence" value="ECO:0007669"/>
    <property type="project" value="UniProtKB-KW"/>
</dbReference>
<comment type="caution">
    <text evidence="7">The sequence shown here is derived from an EMBL/GenBank/DDBJ whole genome shotgun (WGS) entry which is preliminary data.</text>
</comment>
<dbReference type="InterPro" id="IPR050794">
    <property type="entry name" value="CPA2_transporter"/>
</dbReference>
<feature type="domain" description="Cation/H(+) antiporter C-terminal" evidence="6">
    <location>
        <begin position="183"/>
        <end position="332"/>
    </location>
</feature>
<reference evidence="7 8" key="1">
    <citation type="journal article" date="2019" name="Plant Biotechnol. J.">
        <title>The red bayberry genome and genetic basis of sex determination.</title>
        <authorList>
            <person name="Jia H.M."/>
            <person name="Jia H.J."/>
            <person name="Cai Q.L."/>
            <person name="Wang Y."/>
            <person name="Zhao H.B."/>
            <person name="Yang W.F."/>
            <person name="Wang G.Y."/>
            <person name="Li Y.H."/>
            <person name="Zhan D.L."/>
            <person name="Shen Y.T."/>
            <person name="Niu Q.F."/>
            <person name="Chang L."/>
            <person name="Qiu J."/>
            <person name="Zhao L."/>
            <person name="Xie H.B."/>
            <person name="Fu W.Y."/>
            <person name="Jin J."/>
            <person name="Li X.W."/>
            <person name="Jiao Y."/>
            <person name="Zhou C.C."/>
            <person name="Tu T."/>
            <person name="Chai C.Y."/>
            <person name="Gao J.L."/>
            <person name="Fan L.J."/>
            <person name="van de Weg E."/>
            <person name="Wang J.Y."/>
            <person name="Gao Z.S."/>
        </authorList>
    </citation>
    <scope>NUCLEOTIDE SEQUENCE [LARGE SCALE GENOMIC DNA]</scope>
    <source>
        <tissue evidence="7">Leaves</tissue>
    </source>
</reference>
<evidence type="ECO:0000256" key="4">
    <source>
        <dbReference type="ARBA" id="ARBA00023065"/>
    </source>
</evidence>
<dbReference type="Pfam" id="PF23256">
    <property type="entry name" value="CHX17_2nd"/>
    <property type="match status" value="1"/>
</dbReference>
<dbReference type="PANTHER" id="PTHR32468:SF98">
    <property type="entry name" value="CATION_H+ EXCHANGER DOMAIN-CONTAINING PROTEIN"/>
    <property type="match status" value="1"/>
</dbReference>
<evidence type="ECO:0000313" key="8">
    <source>
        <dbReference type="Proteomes" id="UP000516437"/>
    </source>
</evidence>
<proteinExistence type="predicted"/>
<dbReference type="EMBL" id="RXIC02000020">
    <property type="protein sequence ID" value="KAB1224047.1"/>
    <property type="molecule type" value="Genomic_DNA"/>
</dbReference>
<evidence type="ECO:0000259" key="5">
    <source>
        <dbReference type="Pfam" id="PF23256"/>
    </source>
</evidence>
<dbReference type="InterPro" id="IPR057290">
    <property type="entry name" value="CHX17_C"/>
</dbReference>
<dbReference type="Pfam" id="PF23259">
    <property type="entry name" value="CHX17_C"/>
    <property type="match status" value="1"/>
</dbReference>
<dbReference type="GO" id="GO:0006885">
    <property type="term" value="P:regulation of pH"/>
    <property type="evidence" value="ECO:0007669"/>
    <property type="project" value="TreeGrafter"/>
</dbReference>
<name>A0A6A1WJL4_9ROSI</name>
<dbReference type="AlphaFoldDB" id="A0A6A1WJL4"/>
<organism evidence="7 8">
    <name type="scientific">Morella rubra</name>
    <name type="common">Chinese bayberry</name>
    <dbReference type="NCBI Taxonomy" id="262757"/>
    <lineage>
        <taxon>Eukaryota</taxon>
        <taxon>Viridiplantae</taxon>
        <taxon>Streptophyta</taxon>
        <taxon>Embryophyta</taxon>
        <taxon>Tracheophyta</taxon>
        <taxon>Spermatophyta</taxon>
        <taxon>Magnoliopsida</taxon>
        <taxon>eudicotyledons</taxon>
        <taxon>Gunneridae</taxon>
        <taxon>Pentapetalae</taxon>
        <taxon>rosids</taxon>
        <taxon>fabids</taxon>
        <taxon>Fagales</taxon>
        <taxon>Myricaceae</taxon>
        <taxon>Morella</taxon>
    </lineage>
</organism>
<evidence type="ECO:0000256" key="2">
    <source>
        <dbReference type="ARBA" id="ARBA00022538"/>
    </source>
</evidence>
<evidence type="ECO:0000313" key="7">
    <source>
        <dbReference type="EMBL" id="KAB1224047.1"/>
    </source>
</evidence>
<evidence type="ECO:0000256" key="3">
    <source>
        <dbReference type="ARBA" id="ARBA00022958"/>
    </source>
</evidence>
<gene>
    <name evidence="7" type="ORF">CJ030_MR2G001317</name>
</gene>
<dbReference type="PANTHER" id="PTHR32468">
    <property type="entry name" value="CATION/H + ANTIPORTER"/>
    <property type="match status" value="1"/>
</dbReference>
<dbReference type="GO" id="GO:0098662">
    <property type="term" value="P:inorganic cation transmembrane transport"/>
    <property type="evidence" value="ECO:0007669"/>
    <property type="project" value="TreeGrafter"/>
</dbReference>
<dbReference type="Proteomes" id="UP000516437">
    <property type="component" value="Chromosome 2"/>
</dbReference>
<keyword evidence="4" id="KW-0406">Ion transport</keyword>
<protein>
    <submittedName>
        <fullName evidence="7">Cation/H(+) antiporter 20</fullName>
    </submittedName>
</protein>
<keyword evidence="1" id="KW-0813">Transport</keyword>
<keyword evidence="8" id="KW-1185">Reference proteome</keyword>
<feature type="domain" description="Cation/H(+) antiporter central" evidence="5">
    <location>
        <begin position="33"/>
        <end position="170"/>
    </location>
</feature>
<dbReference type="OrthoDB" id="2687058at2759"/>
<dbReference type="GO" id="GO:0012505">
    <property type="term" value="C:endomembrane system"/>
    <property type="evidence" value="ECO:0007669"/>
    <property type="project" value="TreeGrafter"/>
</dbReference>
<dbReference type="Gene3D" id="3.40.50.12370">
    <property type="match status" value="1"/>
</dbReference>
<keyword evidence="2" id="KW-0633">Potassium transport</keyword>
<evidence type="ECO:0000259" key="6">
    <source>
        <dbReference type="Pfam" id="PF23259"/>
    </source>
</evidence>
<sequence length="366" mass="40671">MSFASLACLHGPGNLPSLINFVESIRNPKRSPLRLYVMHLVELTDRSSSIMMVRRARKNGFPFINRLSCQGAMQDQIAAAFDAYSRVSHVNIRHYTAISALSTMQEDICHVAQEKRVEIIILPFHKSWTGEGEEATENVNHGWRVVNQRVMESAPCSVSVLVDRGFDGGPEEAGPSATMPKRVCILLFGGPDDREALKIGERMVEHPALRLTILTFREKARDESVEQSCGCSTVTINDSTAKELHESAMAIRMRNRSVKYEEKAVGNLREEVLKLAQNRDYELVIVGKRLPSIMEANLPVNLIELHELGPVGDILVSSDGSIMPSVLVIQQQEILNSKQTAGSEMVRDEETAMDASIKNYDEAIAV</sequence>
<dbReference type="InterPro" id="IPR057291">
    <property type="entry name" value="CHX17_2nd"/>
</dbReference>
<accession>A0A6A1WJL4</accession>
<keyword evidence="3" id="KW-0630">Potassium</keyword>
<evidence type="ECO:0000256" key="1">
    <source>
        <dbReference type="ARBA" id="ARBA00022448"/>
    </source>
</evidence>